<proteinExistence type="predicted"/>
<dbReference type="Proteomes" id="UP000035579">
    <property type="component" value="Chromosome"/>
</dbReference>
<dbReference type="Proteomes" id="UP000256345">
    <property type="component" value="Unassembled WGS sequence"/>
</dbReference>
<evidence type="ECO:0000313" key="4">
    <source>
        <dbReference type="Proteomes" id="UP000035579"/>
    </source>
</evidence>
<dbReference type="EMBL" id="CP011509">
    <property type="protein sequence ID" value="AKJ05381.1"/>
    <property type="molecule type" value="Genomic_DNA"/>
</dbReference>
<keyword evidence="1" id="KW-0732">Signal</keyword>
<evidence type="ECO:0000313" key="3">
    <source>
        <dbReference type="EMBL" id="REG36066.1"/>
    </source>
</evidence>
<dbReference type="RefSeq" id="WP_047858933.1">
    <property type="nucleotide sequence ID" value="NZ_CP011509.1"/>
</dbReference>
<gene>
    <name evidence="2" type="ORF">AA314_07007</name>
    <name evidence="3" type="ORF">ATI61_102440</name>
</gene>
<feature type="signal peptide" evidence="1">
    <location>
        <begin position="1"/>
        <end position="24"/>
    </location>
</feature>
<keyword evidence="5" id="KW-1185">Reference proteome</keyword>
<evidence type="ECO:0000313" key="2">
    <source>
        <dbReference type="EMBL" id="AKJ05381.1"/>
    </source>
</evidence>
<dbReference type="AlphaFoldDB" id="A0AAC8QDC3"/>
<evidence type="ECO:0000256" key="1">
    <source>
        <dbReference type="SAM" id="SignalP"/>
    </source>
</evidence>
<protein>
    <submittedName>
        <fullName evidence="2">Peptidase, M23/M37 family</fullName>
    </submittedName>
</protein>
<feature type="chain" id="PRO_5042253093" evidence="1">
    <location>
        <begin position="25"/>
        <end position="175"/>
    </location>
</feature>
<dbReference type="EMBL" id="QUMU01000002">
    <property type="protein sequence ID" value="REG36066.1"/>
    <property type="molecule type" value="Genomic_DNA"/>
</dbReference>
<reference evidence="2 4" key="1">
    <citation type="submission" date="2015-05" db="EMBL/GenBank/DDBJ databases">
        <title>Genome assembly of Archangium gephyra DSM 2261.</title>
        <authorList>
            <person name="Sharma G."/>
            <person name="Subramanian S."/>
        </authorList>
    </citation>
    <scope>NUCLEOTIDE SEQUENCE [LARGE SCALE GENOMIC DNA]</scope>
    <source>
        <strain evidence="2 4">DSM 2261</strain>
    </source>
</reference>
<dbReference type="KEGG" id="age:AA314_07007"/>
<organism evidence="2 4">
    <name type="scientific">Archangium gephyra</name>
    <dbReference type="NCBI Taxonomy" id="48"/>
    <lineage>
        <taxon>Bacteria</taxon>
        <taxon>Pseudomonadati</taxon>
        <taxon>Myxococcota</taxon>
        <taxon>Myxococcia</taxon>
        <taxon>Myxococcales</taxon>
        <taxon>Cystobacterineae</taxon>
        <taxon>Archangiaceae</taxon>
        <taxon>Archangium</taxon>
    </lineage>
</organism>
<sequence length="175" mass="18470">MRHMKKMTLAGLASLMLLSTSASAVTVKAPHPGTVTALTYSSSGAFHGAVDVTSGDVCNSWSVHAVLVGSYSWNITINTTGIYCGTGGGSSTQNEAKHVFADGWTLRLWHFIKTAASYDKTCDRCALGNEGGTGNVTGPHSHIQVDKSGTKDTSWYSGYVTKGEYVDRTTTIGVL</sequence>
<name>A0AAC8QDC3_9BACT</name>
<accession>A0AAC8QDC3</accession>
<reference evidence="3 5" key="2">
    <citation type="submission" date="2018-08" db="EMBL/GenBank/DDBJ databases">
        <title>Genomic Encyclopedia of Archaeal and Bacterial Type Strains, Phase II (KMG-II): from individual species to whole genera.</title>
        <authorList>
            <person name="Goeker M."/>
        </authorList>
    </citation>
    <scope>NUCLEOTIDE SEQUENCE [LARGE SCALE GENOMIC DNA]</scope>
    <source>
        <strain evidence="3 5">DSM 2261</strain>
    </source>
</reference>
<evidence type="ECO:0000313" key="5">
    <source>
        <dbReference type="Proteomes" id="UP000256345"/>
    </source>
</evidence>